<organism evidence="1">
    <name type="scientific">Timema shepardi</name>
    <name type="common">Walking stick</name>
    <dbReference type="NCBI Taxonomy" id="629360"/>
    <lineage>
        <taxon>Eukaryota</taxon>
        <taxon>Metazoa</taxon>
        <taxon>Ecdysozoa</taxon>
        <taxon>Arthropoda</taxon>
        <taxon>Hexapoda</taxon>
        <taxon>Insecta</taxon>
        <taxon>Pterygota</taxon>
        <taxon>Neoptera</taxon>
        <taxon>Polyneoptera</taxon>
        <taxon>Phasmatodea</taxon>
        <taxon>Timematodea</taxon>
        <taxon>Timematoidea</taxon>
        <taxon>Timematidae</taxon>
        <taxon>Timema</taxon>
    </lineage>
</organism>
<accession>A0A7R9B410</accession>
<evidence type="ECO:0000313" key="1">
    <source>
        <dbReference type="EMBL" id="CAD7265757.1"/>
    </source>
</evidence>
<dbReference type="AlphaFoldDB" id="A0A7R9B410"/>
<proteinExistence type="predicted"/>
<gene>
    <name evidence="1" type="ORF">TSIB3V08_LOCUS9787</name>
</gene>
<dbReference type="EMBL" id="OC005924">
    <property type="protein sequence ID" value="CAD7265757.1"/>
    <property type="molecule type" value="Genomic_DNA"/>
</dbReference>
<reference evidence="1" key="1">
    <citation type="submission" date="2020-11" db="EMBL/GenBank/DDBJ databases">
        <authorList>
            <person name="Tran Van P."/>
        </authorList>
    </citation>
    <scope>NUCLEOTIDE SEQUENCE</scope>
</reference>
<protein>
    <submittedName>
        <fullName evidence="1">Uncharacterized protein</fullName>
    </submittedName>
</protein>
<name>A0A7R9B410_TIMSH</name>
<sequence length="159" mass="17673">MRALYSSPMASLVLTDSSQLTSISQHLAWGHSRTCCDSFMGLTGGVGSNPSLGKVEGSRSRGGVCTRSEALMGRLSIGGTEIVCEGVVTVFCRRSLLLVRWFKGSRNRGRQHAEQLSLFASLFALVPLGLHVEDIQLRRWQQEIWRKQSHQQKLFNPKN</sequence>